<dbReference type="InterPro" id="IPR050740">
    <property type="entry name" value="Aldehyde_DH_Superfamily"/>
</dbReference>
<evidence type="ECO:0000256" key="1">
    <source>
        <dbReference type="ARBA" id="ARBA00009986"/>
    </source>
</evidence>
<reference evidence="4 5" key="1">
    <citation type="submission" date="2019-03" db="EMBL/GenBank/DDBJ databases">
        <title>Complete Genome Sequence of Paraburkholderia dipogonis ICMP 19430T, a Nitrogen-fixing Symbiont of the South African Invasive Legume Dipogon lignosus in New Zealand.</title>
        <authorList>
            <person name="De Meyer S.E."/>
        </authorList>
    </citation>
    <scope>NUCLEOTIDE SEQUENCE [LARGE SCALE GENOMIC DNA]</scope>
    <source>
        <strain evidence="4 5">ICMP 19430</strain>
    </source>
</reference>
<sequence>MQMIIGNGFADASDKKARPVINPATGEVIDTVPEATVEDVAYAIGVAVEAQRDWANRTTRERTDIIRKAAGMIRARRVELGKILSLETGKPYMGEAVWEFDSVAFILEASCEVAKHHYGQVMTDSTEPGYDNDLQFTMHTPRGVIACIVPFNFPAALWAFKVGGALAAGNAIVVKAPSYDPLAVIECHKILIEAGIPAPVVQCLTGAGARVGNAICSDPRIDAINFTGSTATGITIAKTAAEHLTPYYFELGGNDGLIICDDADMDLAVSEAGDKSRNSGQACSAAKRFIVHNSVKKRFTERLIEERLSRLVLGDPLDSETTMGPLIGKSAADEIFRQTQHTVAQGGKIRFGGKRRDSYAFFEPTVIENVTPEMDIARDMEVFGPVWPIIGFDRLEDAVTIHNNSRYGLGGGILTPNMKKALQVARQLKTGHVAINASGGFRAAELPFGGGSKASGNSRESMAEVMREVTQQKSIILRHVFSDESVPGTAPECLAG</sequence>
<dbReference type="Gene3D" id="3.40.309.10">
    <property type="entry name" value="Aldehyde Dehydrogenase, Chain A, domain 2"/>
    <property type="match status" value="1"/>
</dbReference>
<feature type="domain" description="Aldehyde dehydrogenase" evidence="3">
    <location>
        <begin position="12"/>
        <end position="475"/>
    </location>
</feature>
<comment type="caution">
    <text evidence="4">The sequence shown here is derived from an EMBL/GenBank/DDBJ whole genome shotgun (WGS) entry which is preliminary data.</text>
</comment>
<dbReference type="AlphaFoldDB" id="A0A4Y8MHD8"/>
<dbReference type="RefSeq" id="WP_134466783.1">
    <property type="nucleotide sequence ID" value="NZ_SNVI01000008.1"/>
</dbReference>
<dbReference type="FunFam" id="3.40.605.10:FF:000007">
    <property type="entry name" value="NAD/NADP-dependent betaine aldehyde dehydrogenase"/>
    <property type="match status" value="1"/>
</dbReference>
<name>A0A4Y8MHD8_9BURK</name>
<organism evidence="4 5">
    <name type="scientific">Paraburkholderia dipogonis</name>
    <dbReference type="NCBI Taxonomy" id="1211383"/>
    <lineage>
        <taxon>Bacteria</taxon>
        <taxon>Pseudomonadati</taxon>
        <taxon>Pseudomonadota</taxon>
        <taxon>Betaproteobacteria</taxon>
        <taxon>Burkholderiales</taxon>
        <taxon>Burkholderiaceae</taxon>
        <taxon>Paraburkholderia</taxon>
    </lineage>
</organism>
<dbReference type="PANTHER" id="PTHR43353:SF5">
    <property type="entry name" value="SUCCINATE-SEMIALDEHYDE DEHYDROGENASE, MITOCHONDRIAL"/>
    <property type="match status" value="1"/>
</dbReference>
<keyword evidence="2" id="KW-0560">Oxidoreductase</keyword>
<dbReference type="InterPro" id="IPR016161">
    <property type="entry name" value="Ald_DH/histidinol_DH"/>
</dbReference>
<dbReference type="GO" id="GO:0009450">
    <property type="term" value="P:gamma-aminobutyric acid catabolic process"/>
    <property type="evidence" value="ECO:0007669"/>
    <property type="project" value="TreeGrafter"/>
</dbReference>
<gene>
    <name evidence="4" type="ORF">E2553_45325</name>
</gene>
<evidence type="ECO:0000313" key="4">
    <source>
        <dbReference type="EMBL" id="TFE36862.1"/>
    </source>
</evidence>
<dbReference type="SUPFAM" id="SSF53720">
    <property type="entry name" value="ALDH-like"/>
    <property type="match status" value="1"/>
</dbReference>
<dbReference type="Proteomes" id="UP000297385">
    <property type="component" value="Unassembled WGS sequence"/>
</dbReference>
<dbReference type="Pfam" id="PF00171">
    <property type="entry name" value="Aldedh"/>
    <property type="match status" value="1"/>
</dbReference>
<dbReference type="PANTHER" id="PTHR43353">
    <property type="entry name" value="SUCCINATE-SEMIALDEHYDE DEHYDROGENASE, MITOCHONDRIAL"/>
    <property type="match status" value="1"/>
</dbReference>
<evidence type="ECO:0000259" key="3">
    <source>
        <dbReference type="Pfam" id="PF00171"/>
    </source>
</evidence>
<protein>
    <submittedName>
        <fullName evidence="4">Aldehyde dehydrogenase</fullName>
    </submittedName>
</protein>
<dbReference type="EMBL" id="SNVI01000008">
    <property type="protein sequence ID" value="TFE36862.1"/>
    <property type="molecule type" value="Genomic_DNA"/>
</dbReference>
<evidence type="ECO:0000313" key="5">
    <source>
        <dbReference type="Proteomes" id="UP000297385"/>
    </source>
</evidence>
<dbReference type="InterPro" id="IPR015590">
    <property type="entry name" value="Aldehyde_DH_dom"/>
</dbReference>
<accession>A0A4Y8MHD8</accession>
<proteinExistence type="inferred from homology"/>
<dbReference type="Gene3D" id="3.40.605.10">
    <property type="entry name" value="Aldehyde Dehydrogenase, Chain A, domain 1"/>
    <property type="match status" value="1"/>
</dbReference>
<evidence type="ECO:0000256" key="2">
    <source>
        <dbReference type="ARBA" id="ARBA00023002"/>
    </source>
</evidence>
<dbReference type="GO" id="GO:0004777">
    <property type="term" value="F:succinate-semialdehyde dehydrogenase (NAD+) activity"/>
    <property type="evidence" value="ECO:0007669"/>
    <property type="project" value="TreeGrafter"/>
</dbReference>
<dbReference type="InterPro" id="IPR016162">
    <property type="entry name" value="Ald_DH_N"/>
</dbReference>
<dbReference type="InterPro" id="IPR016163">
    <property type="entry name" value="Ald_DH_C"/>
</dbReference>
<comment type="similarity">
    <text evidence="1">Belongs to the aldehyde dehydrogenase family.</text>
</comment>